<evidence type="ECO:0008006" key="5">
    <source>
        <dbReference type="Google" id="ProtNLM"/>
    </source>
</evidence>
<dbReference type="InterPro" id="IPR011047">
    <property type="entry name" value="Quinoprotein_ADH-like_sf"/>
</dbReference>
<keyword evidence="2" id="KW-0732">Signal</keyword>
<dbReference type="KEGG" id="gsb:GSUB_04915"/>
<dbReference type="STRING" id="483547.GSUB_04915"/>
<dbReference type="AlphaFoldDB" id="A0A0B5FFI3"/>
<dbReference type="SUPFAM" id="SSF53300">
    <property type="entry name" value="vWA-like"/>
    <property type="match status" value="1"/>
</dbReference>
<dbReference type="Proteomes" id="UP000035036">
    <property type="component" value="Chromosome"/>
</dbReference>
<proteinExistence type="predicted"/>
<reference evidence="3 4" key="1">
    <citation type="journal article" date="2015" name="Genome Announc.">
        <title>Genomes of Geoalkalibacter ferrihydriticus Z-0531T and Geoalkalibacter subterraneus Red1T, Two Haloalkaliphilic Metal-Reducing Deltaproteobacteria.</title>
        <authorList>
            <person name="Badalamenti J.P."/>
            <person name="Krajmalnik-Brown R."/>
            <person name="Torres C.I."/>
            <person name="Bond D.R."/>
        </authorList>
    </citation>
    <scope>NUCLEOTIDE SEQUENCE [LARGE SCALE GENOMIC DNA]</scope>
    <source>
        <strain evidence="3 4">Red1</strain>
    </source>
</reference>
<dbReference type="Gene3D" id="3.40.50.410">
    <property type="entry name" value="von Willebrand factor, type A domain"/>
    <property type="match status" value="1"/>
</dbReference>
<feature type="signal peptide" evidence="2">
    <location>
        <begin position="1"/>
        <end position="26"/>
    </location>
</feature>
<accession>A0A0B5FFI3</accession>
<feature type="region of interest" description="Disordered" evidence="1">
    <location>
        <begin position="327"/>
        <end position="348"/>
    </location>
</feature>
<evidence type="ECO:0000313" key="3">
    <source>
        <dbReference type="EMBL" id="AJF06033.1"/>
    </source>
</evidence>
<evidence type="ECO:0000313" key="4">
    <source>
        <dbReference type="Proteomes" id="UP000035036"/>
    </source>
</evidence>
<feature type="chain" id="PRO_5002102811" description="PilC beta-propeller domain-containing protein" evidence="2">
    <location>
        <begin position="27"/>
        <end position="1182"/>
    </location>
</feature>
<dbReference type="InterPro" id="IPR015943">
    <property type="entry name" value="WD40/YVTN_repeat-like_dom_sf"/>
</dbReference>
<keyword evidence="4" id="KW-1185">Reference proteome</keyword>
<dbReference type="Gene3D" id="2.130.10.10">
    <property type="entry name" value="YVTN repeat-like/Quinoprotein amine dehydrogenase"/>
    <property type="match status" value="1"/>
</dbReference>
<protein>
    <recommendedName>
        <fullName evidence="5">PilC beta-propeller domain-containing protein</fullName>
    </recommendedName>
</protein>
<dbReference type="EMBL" id="CP010311">
    <property type="protein sequence ID" value="AJF06033.1"/>
    <property type="molecule type" value="Genomic_DNA"/>
</dbReference>
<gene>
    <name evidence="3" type="ORF">GSUB_04915</name>
</gene>
<dbReference type="OrthoDB" id="7156875at2"/>
<evidence type="ECO:0000256" key="1">
    <source>
        <dbReference type="SAM" id="MobiDB-lite"/>
    </source>
</evidence>
<dbReference type="SUPFAM" id="SSF50998">
    <property type="entry name" value="Quinoprotein alcohol dehydrogenase-like"/>
    <property type="match status" value="1"/>
</dbReference>
<name>A0A0B5FFI3_9BACT</name>
<dbReference type="RefSeq" id="WP_040199498.1">
    <property type="nucleotide sequence ID" value="NZ_CP010311.1"/>
</dbReference>
<evidence type="ECO:0000256" key="2">
    <source>
        <dbReference type="SAM" id="SignalP"/>
    </source>
</evidence>
<feature type="compositionally biased region" description="Basic and acidic residues" evidence="1">
    <location>
        <begin position="338"/>
        <end position="348"/>
    </location>
</feature>
<dbReference type="InterPro" id="IPR036465">
    <property type="entry name" value="vWFA_dom_sf"/>
</dbReference>
<dbReference type="HOGENOM" id="CLU_004773_0_0_7"/>
<sequence>MKSFSRFIILICVFLVIALGPLTVAAAPDDYVGDSAIFGGATAAVRPNVLIILDTSGSMNDHIEVTLTDRGEIDTYDSTTNYRDTDSCGSDRNDDCRRDTIYKCWEWDGSRCEEWRTTSATLNSLENSCGNGPGVLSSEGIWQTSQYDIGDRGSCTLNILANNTYATGNYINWQRGGGASDDNVVRMAKIDIAKRVLSDLIANTAGVDFGLMKFHYKRNARGEDAAKGGEFVSDAGYVTTIKDMDATHVPPRTNREKFLEVIGRITAEGWTPLAESLYEAGRYFRGEPSAFHDNVSYSSPISARCQANYVIVVTDGMSRHDRHPVLAENIGDQDNDGFEPRNDPDKDYGSYRAEELYGSDYLDDVAKYLFENDHSDLPGIQNIITYTVGFGEVGADAGAVKLLNETIFHGTGGALSQAYLAMDMADLKKALTDILTDIKKANTAFAAPVVPAAPQNRNASGQRVYFGLFQPTNDGRWHGNLKKYGINQKGQLLESDDRTVAVDADGRIRDNATSFWSHSADGREVAEGGAGHLLPLRDLTSNHPVDGRRRIFTNLGDSPLLTDAANAFEVANPNLREELSALGDADFSNLIRFVHGVDVFDDDDDGQITDNRPWILGDILHASPAVVHYADYEFTLAKEADPTLNKSVIFLAANDGQLHAFRDADGKELWSFIPNILLKDLKYLRDGHHTYFVDMAPSLFIFNPGEDDLSVDDGDRVILLFGLRRGSGKDNLLAAQERGAYYALDVSDPTAPRLLWELTRDDSGFEELGETWSQPSLVRMRIQEDTVVRDLLVAVFGAGYDNNEDLRFGSTQGFPIVDDDTDTTLPTGDAGDVISSADGAQHNPRGRGLFAVTVGTFDSNAVGAFFNPAESVEKIWSHTFAENEEMTFGIPSEVAALDVNHDGYVDRFYVGDTGGFLWRIEARNINPDAWRVDRIFDANGADPSEVGRKFFHRPSVTVERNGQAMIFIGSGDQAHPLNEGVVDRLYAIKDPVPSVPDADHIYTRDESDLVDVTKNLLQEDDPDVPVTDILTALYAEDGWFIRLNENDGEKVLSSPLVFNRVAYYTTFASEAPVADDPCDTGNLGVARVYAVNYLTGEAVFNYDLNNDIDEDMVNNDRALNSAGEVLRRSDRVKTLGSGIPSGARVMITESGEVKVVIGTDGGLQIEDTLPGGGLIPLYWRQR</sequence>
<organism evidence="3 4">
    <name type="scientific">Geoalkalibacter subterraneus</name>
    <dbReference type="NCBI Taxonomy" id="483547"/>
    <lineage>
        <taxon>Bacteria</taxon>
        <taxon>Pseudomonadati</taxon>
        <taxon>Thermodesulfobacteriota</taxon>
        <taxon>Desulfuromonadia</taxon>
        <taxon>Desulfuromonadales</taxon>
        <taxon>Geoalkalibacteraceae</taxon>
        <taxon>Geoalkalibacter</taxon>
    </lineage>
</organism>